<protein>
    <submittedName>
        <fullName evidence="2">Uncharacterized protein</fullName>
    </submittedName>
</protein>
<organism evidence="2 3">
    <name type="scientific">Trichloromonas acetexigens</name>
    <dbReference type="NCBI Taxonomy" id="38815"/>
    <lineage>
        <taxon>Bacteria</taxon>
        <taxon>Pseudomonadati</taxon>
        <taxon>Thermodesulfobacteriota</taxon>
        <taxon>Desulfuromonadia</taxon>
        <taxon>Desulfuromonadales</taxon>
        <taxon>Trichloromonadaceae</taxon>
        <taxon>Trichloromonas</taxon>
    </lineage>
</organism>
<proteinExistence type="predicted"/>
<reference evidence="2 3" key="1">
    <citation type="submission" date="2019-07" db="EMBL/GenBank/DDBJ databases">
        <title>Insights of Desulfuromonas acetexigens electromicrobiology.</title>
        <authorList>
            <person name="Katuri K."/>
            <person name="Sapireddy V."/>
            <person name="Shaw D.R."/>
            <person name="Saikaly P."/>
        </authorList>
    </citation>
    <scope>NUCLEOTIDE SEQUENCE [LARGE SCALE GENOMIC DNA]</scope>
    <source>
        <strain evidence="2 3">2873</strain>
    </source>
</reference>
<feature type="compositionally biased region" description="Polar residues" evidence="1">
    <location>
        <begin position="1"/>
        <end position="15"/>
    </location>
</feature>
<evidence type="ECO:0000313" key="3">
    <source>
        <dbReference type="Proteomes" id="UP000317155"/>
    </source>
</evidence>
<dbReference type="AlphaFoldDB" id="A0A550J3U4"/>
<keyword evidence="3" id="KW-1185">Reference proteome</keyword>
<dbReference type="Proteomes" id="UP000317155">
    <property type="component" value="Unassembled WGS sequence"/>
</dbReference>
<dbReference type="RefSeq" id="WP_140396624.1">
    <property type="nucleotide sequence ID" value="NZ_FOJJ01000013.1"/>
</dbReference>
<evidence type="ECO:0000256" key="1">
    <source>
        <dbReference type="SAM" id="MobiDB-lite"/>
    </source>
</evidence>
<gene>
    <name evidence="2" type="ORF">FL622_16770</name>
</gene>
<comment type="caution">
    <text evidence="2">The sequence shown here is derived from an EMBL/GenBank/DDBJ whole genome shotgun (WGS) entry which is preliminary data.</text>
</comment>
<evidence type="ECO:0000313" key="2">
    <source>
        <dbReference type="EMBL" id="TRO77884.1"/>
    </source>
</evidence>
<dbReference type="EMBL" id="VJVV01000020">
    <property type="protein sequence ID" value="TRO77884.1"/>
    <property type="molecule type" value="Genomic_DNA"/>
</dbReference>
<accession>A0A550J3U4</accession>
<name>A0A550J3U4_9BACT</name>
<feature type="region of interest" description="Disordered" evidence="1">
    <location>
        <begin position="1"/>
        <end position="24"/>
    </location>
</feature>
<feature type="region of interest" description="Disordered" evidence="1">
    <location>
        <begin position="65"/>
        <end position="87"/>
    </location>
</feature>
<sequence>MTSNSDRSSQQQKDQPTPAKGGVCPFVANPMPDCHCAQLTSLQIPQVLERCGGGYEQCELFRRRQDSRPLSDGEIPLQHSIRDKEDP</sequence>